<keyword evidence="1 7" id="KW-0963">Cytoplasm</keyword>
<protein>
    <recommendedName>
        <fullName evidence="7">Redox-sensing transcriptional repressor Rex</fullName>
    </recommendedName>
</protein>
<organism evidence="9 10">
    <name type="scientific">Caldicellulosiruptor acetigenus 6A</name>
    <dbReference type="NCBI Taxonomy" id="632516"/>
    <lineage>
        <taxon>Bacteria</taxon>
        <taxon>Bacillati</taxon>
        <taxon>Bacillota</taxon>
        <taxon>Bacillota incertae sedis</taxon>
        <taxon>Caldicellulosiruptorales</taxon>
        <taxon>Caldicellulosiruptoraceae</taxon>
        <taxon>Caldicellulosiruptor</taxon>
    </lineage>
</organism>
<dbReference type="InterPro" id="IPR036390">
    <property type="entry name" value="WH_DNA-bd_sf"/>
</dbReference>
<dbReference type="InterPro" id="IPR022876">
    <property type="entry name" value="Tscrpt_rep_Rex"/>
</dbReference>
<dbReference type="PANTHER" id="PTHR35786:SF1">
    <property type="entry name" value="REDOX-SENSING TRANSCRIPTIONAL REPRESSOR REX 1"/>
    <property type="match status" value="1"/>
</dbReference>
<dbReference type="GO" id="GO:0005737">
    <property type="term" value="C:cytoplasm"/>
    <property type="evidence" value="ECO:0007669"/>
    <property type="project" value="UniProtKB-SubCell"/>
</dbReference>
<evidence type="ECO:0000256" key="5">
    <source>
        <dbReference type="ARBA" id="ARBA00023125"/>
    </source>
</evidence>
<accession>G2PTP8</accession>
<dbReference type="NCBIfam" id="NF003989">
    <property type="entry name" value="PRK05472.1-3"/>
    <property type="match status" value="1"/>
</dbReference>
<gene>
    <name evidence="7" type="primary">rex</name>
    <name evidence="9" type="ORF">Calla_1744</name>
</gene>
<feature type="DNA-binding region" description="H-T-H motif" evidence="7">
    <location>
        <begin position="30"/>
        <end position="69"/>
    </location>
</feature>
<dbReference type="GO" id="GO:0003700">
    <property type="term" value="F:DNA-binding transcription factor activity"/>
    <property type="evidence" value="ECO:0007669"/>
    <property type="project" value="UniProtKB-UniRule"/>
</dbReference>
<dbReference type="InterPro" id="IPR009718">
    <property type="entry name" value="Rex_DNA-bd_C_dom"/>
</dbReference>
<feature type="binding site" evidence="7">
    <location>
        <begin position="104"/>
        <end position="109"/>
    </location>
    <ligand>
        <name>NAD(+)</name>
        <dbReference type="ChEBI" id="CHEBI:57540"/>
    </ligand>
</feature>
<dbReference type="InterPro" id="IPR036291">
    <property type="entry name" value="NAD(P)-bd_dom_sf"/>
</dbReference>
<dbReference type="SMART" id="SM00881">
    <property type="entry name" value="CoA_binding"/>
    <property type="match status" value="1"/>
</dbReference>
<dbReference type="KEGG" id="clc:Calla_1744"/>
<dbReference type="InterPro" id="IPR058236">
    <property type="entry name" value="Rex_actinobacterial-type"/>
</dbReference>
<comment type="subcellular location">
    <subcellularLocation>
        <location evidence="7">Cytoplasm</location>
    </subcellularLocation>
</comment>
<evidence type="ECO:0000313" key="10">
    <source>
        <dbReference type="Proteomes" id="UP000009257"/>
    </source>
</evidence>
<proteinExistence type="inferred from homology"/>
<evidence type="ECO:0000256" key="6">
    <source>
        <dbReference type="ARBA" id="ARBA00023163"/>
    </source>
</evidence>
<dbReference type="InterPro" id="IPR003781">
    <property type="entry name" value="CoA-bd"/>
</dbReference>
<keyword evidence="3 7" id="KW-0805">Transcription regulation</keyword>
<feature type="domain" description="CoA-binding" evidence="8">
    <location>
        <begin position="93"/>
        <end position="194"/>
    </location>
</feature>
<dbReference type="NCBIfam" id="NF003990">
    <property type="entry name" value="PRK05472.1-4"/>
    <property type="match status" value="1"/>
</dbReference>
<keyword evidence="6 7" id="KW-0804">Transcription</keyword>
<dbReference type="Pfam" id="PF06971">
    <property type="entry name" value="Put_DNA-bind_N"/>
    <property type="match status" value="1"/>
</dbReference>
<dbReference type="HOGENOM" id="CLU_061534_1_0_9"/>
<evidence type="ECO:0000256" key="1">
    <source>
        <dbReference type="ARBA" id="ARBA00022490"/>
    </source>
</evidence>
<evidence type="ECO:0000256" key="2">
    <source>
        <dbReference type="ARBA" id="ARBA00022491"/>
    </source>
</evidence>
<evidence type="ECO:0000256" key="3">
    <source>
        <dbReference type="ARBA" id="ARBA00023015"/>
    </source>
</evidence>
<name>G2PTP8_9FIRM</name>
<keyword evidence="5 7" id="KW-0238">DNA-binding</keyword>
<dbReference type="GO" id="GO:0003677">
    <property type="term" value="F:DNA binding"/>
    <property type="evidence" value="ECO:0007669"/>
    <property type="project" value="UniProtKB-UniRule"/>
</dbReference>
<evidence type="ECO:0000256" key="7">
    <source>
        <dbReference type="HAMAP-Rule" id="MF_01131"/>
    </source>
</evidence>
<dbReference type="GO" id="GO:0045892">
    <property type="term" value="P:negative regulation of DNA-templated transcription"/>
    <property type="evidence" value="ECO:0007669"/>
    <property type="project" value="InterPro"/>
</dbReference>
<dbReference type="HAMAP" id="MF_01131">
    <property type="entry name" value="Rex"/>
    <property type="match status" value="1"/>
</dbReference>
<keyword evidence="2 7" id="KW-0678">Repressor</keyword>
<dbReference type="GO" id="GO:0051775">
    <property type="term" value="P:response to redox state"/>
    <property type="evidence" value="ECO:0007669"/>
    <property type="project" value="InterPro"/>
</dbReference>
<evidence type="ECO:0000313" key="9">
    <source>
        <dbReference type="EMBL" id="AEM74329.1"/>
    </source>
</evidence>
<dbReference type="NCBIfam" id="NF003993">
    <property type="entry name" value="PRK05472.2-2"/>
    <property type="match status" value="1"/>
</dbReference>
<dbReference type="NCBIfam" id="NF003996">
    <property type="entry name" value="PRK05472.2-5"/>
    <property type="match status" value="1"/>
</dbReference>
<dbReference type="Gene3D" id="1.10.10.10">
    <property type="entry name" value="Winged helix-like DNA-binding domain superfamily/Winged helix DNA-binding domain"/>
    <property type="match status" value="1"/>
</dbReference>
<dbReference type="SUPFAM" id="SSF51735">
    <property type="entry name" value="NAD(P)-binding Rossmann-fold domains"/>
    <property type="match status" value="1"/>
</dbReference>
<dbReference type="Pfam" id="PF02629">
    <property type="entry name" value="CoA_binding"/>
    <property type="match status" value="1"/>
</dbReference>
<dbReference type="NCBIfam" id="NF003995">
    <property type="entry name" value="PRK05472.2-4"/>
    <property type="match status" value="1"/>
</dbReference>
<dbReference type="InterPro" id="IPR036388">
    <property type="entry name" value="WH-like_DNA-bd_sf"/>
</dbReference>
<keyword evidence="4 7" id="KW-0520">NAD</keyword>
<dbReference type="PANTHER" id="PTHR35786">
    <property type="entry name" value="REDOX-SENSING TRANSCRIPTIONAL REPRESSOR REX"/>
    <property type="match status" value="1"/>
</dbReference>
<dbReference type="SUPFAM" id="SSF46785">
    <property type="entry name" value="Winged helix' DNA-binding domain"/>
    <property type="match status" value="1"/>
</dbReference>
<comment type="subunit">
    <text evidence="7">Homodimer.</text>
</comment>
<dbReference type="Proteomes" id="UP000009257">
    <property type="component" value="Chromosome"/>
</dbReference>
<evidence type="ECO:0000256" key="4">
    <source>
        <dbReference type="ARBA" id="ARBA00023027"/>
    </source>
</evidence>
<evidence type="ECO:0000259" key="8">
    <source>
        <dbReference type="SMART" id="SM00881"/>
    </source>
</evidence>
<dbReference type="RefSeq" id="WP_014042916.1">
    <property type="nucleotide sequence ID" value="NC_015949.1"/>
</dbReference>
<dbReference type="AlphaFoldDB" id="G2PTP8"/>
<comment type="function">
    <text evidence="7">Modulates transcription in response to changes in cellular NADH/NAD(+) redox state.</text>
</comment>
<dbReference type="Gene3D" id="3.40.50.720">
    <property type="entry name" value="NAD(P)-binding Rossmann-like Domain"/>
    <property type="match status" value="1"/>
</dbReference>
<comment type="similarity">
    <text evidence="7">Belongs to the transcriptional regulatory Rex family.</text>
</comment>
<reference evidence="9 10" key="1">
    <citation type="submission" date="2011-08" db="EMBL/GenBank/DDBJ databases">
        <title>Complete sequence of Caldicellulosiruptor lactoaceticus 6A.</title>
        <authorList>
            <consortium name="US DOE Joint Genome Institute"/>
            <person name="Lucas S."/>
            <person name="Han J."/>
            <person name="Lapidus A."/>
            <person name="Cheng J.-F."/>
            <person name="Goodwin L."/>
            <person name="Pitluck S."/>
            <person name="Peters L."/>
            <person name="Davenport K."/>
            <person name="Detter J.C."/>
            <person name="Han C."/>
            <person name="Tapia R."/>
            <person name="Land M."/>
            <person name="Hauser L."/>
            <person name="Kyrpides N."/>
            <person name="Ivanova N."/>
            <person name="Ovchinnikova G."/>
            <person name="Pagani I."/>
            <person name="Blumer-Schuette S.E."/>
            <person name="Kelly R.M."/>
            <person name="Woyke T."/>
        </authorList>
    </citation>
    <scope>NUCLEOTIDE SEQUENCE [LARGE SCALE GENOMIC DNA]</scope>
    <source>
        <strain evidence="9 10">6A</strain>
    </source>
</reference>
<sequence>MSKKYQKKIRGRKVVQKKNISLAVIRRLPRYLRYVEDLLNHDIMRISSSELSQKMGYTASQVRQDFNNFGGFGQQGYGYSTQVLYENLVKILGLDRNFKMVIVGVGNLGQALANYANFYKKGFRLIGLFDIDPQKVGKTIRDIKIEHVDKLKDFIKKNDVDIGVLCVPADVAQEVADIMVEGGIKGIWNFTAKEIEVKGDVVVENVHLIDSLMVLSYKLNEKLLEKERIK</sequence>
<dbReference type="NCBIfam" id="NF003994">
    <property type="entry name" value="PRK05472.2-3"/>
    <property type="match status" value="1"/>
</dbReference>
<dbReference type="EMBL" id="CP003001">
    <property type="protein sequence ID" value="AEM74329.1"/>
    <property type="molecule type" value="Genomic_DNA"/>
</dbReference>